<dbReference type="InterPro" id="IPR000873">
    <property type="entry name" value="AMP-dep_synth/lig_dom"/>
</dbReference>
<dbReference type="PATRIC" id="fig|1326980.6.peg.1525"/>
<dbReference type="PANTHER" id="PTHR24095">
    <property type="entry name" value="ACETYL-COENZYME A SYNTHETASE"/>
    <property type="match status" value="1"/>
</dbReference>
<name>W7KKS7_9CREN</name>
<evidence type="ECO:0000259" key="6">
    <source>
        <dbReference type="Pfam" id="PF13193"/>
    </source>
</evidence>
<evidence type="ECO:0000313" key="8">
    <source>
        <dbReference type="EMBL" id="EWG06833.1"/>
    </source>
</evidence>
<dbReference type="GO" id="GO:0005524">
    <property type="term" value="F:ATP binding"/>
    <property type="evidence" value="ECO:0007669"/>
    <property type="project" value="UniProtKB-KW"/>
</dbReference>
<dbReference type="AlphaFoldDB" id="W7KKS7"/>
<dbReference type="GO" id="GO:0003987">
    <property type="term" value="F:acetate-CoA ligase activity"/>
    <property type="evidence" value="ECO:0007669"/>
    <property type="project" value="TreeGrafter"/>
</dbReference>
<evidence type="ECO:0000256" key="1">
    <source>
        <dbReference type="ARBA" id="ARBA00006432"/>
    </source>
</evidence>
<feature type="domain" description="AMP-dependent synthetase/ligase" evidence="5">
    <location>
        <begin position="59"/>
        <end position="386"/>
    </location>
</feature>
<reference evidence="8 9" key="1">
    <citation type="journal article" date="2014" name="Genome Announc.">
        <title>Draft Genome Sequence of the Sulfolobales Archaeon AZ1, Obtained through Metagenomic Analysis of a Mexican Hot Spring.</title>
        <authorList>
            <person name="Servin-Garciduenas L.E."/>
            <person name="Martinez-Romero E."/>
        </authorList>
    </citation>
    <scope>NUCLEOTIDE SEQUENCE [LARGE SCALE GENOMIC DNA]</scope>
    <source>
        <strain evidence="8">AZ1-illumnia</strain>
    </source>
</reference>
<dbReference type="Gene3D" id="3.40.50.12780">
    <property type="entry name" value="N-terminal domain of ligase-like"/>
    <property type="match status" value="1"/>
</dbReference>
<proteinExistence type="inferred from homology"/>
<dbReference type="InterPro" id="IPR032387">
    <property type="entry name" value="ACAS_N"/>
</dbReference>
<keyword evidence="2 8" id="KW-0436">Ligase</keyword>
<dbReference type="EMBL" id="ASRH01000007">
    <property type="protein sequence ID" value="EWG06833.1"/>
    <property type="molecule type" value="Genomic_DNA"/>
</dbReference>
<evidence type="ECO:0000256" key="3">
    <source>
        <dbReference type="ARBA" id="ARBA00022741"/>
    </source>
</evidence>
<sequence>MDYSTVYQLALERPENYWGPFASSLKWFRGWEKALDGRSWFVNGKTNIAWNSLSHGGKALIWYGERGYREVSYDELDRMSRQIASRLPGRGKRVAIYMPNTPEAIATGLACARKGVIYSLIFAGLGEEAVKVRLDDFKPDLLVKADKTYRRGKEIPLYFKGDVVLEREKALDFPEEFKGFEEVESNEPLKVMYTSGTTGRPKGIILPHGAWMVGDYVVFNLMFSLKPGDVVFTTADIGWITFSRIMYATLLHGATLVFMEGAPDYPKDRVAKIIDEVRPKVFFTSPTLLRLLRKLNVKPPRVEFAATAGEIMDEASWDFVKTFSDLYTDVYGQTEMGYVVGTPFSLGVEPKKPFAGVPFPGAVLDTVDEEGKHVDGVGELVLKTPFPTQFIGVLNNEEKYKEYMRFGFHHSGDLAVIEGGYVRIVGRTDDMIKVAGHRLTSGEVEAVIQSIPGVVEVAAVGVPDEVKGEVIDIFVVGEVNEEEVRKKVRDSLGPIYVVDKVFKVNRLPRSRSGKVMRRALRDALLGKKFDETLLEDPEVTREIIEAIESKKSI</sequence>
<organism evidence="8 9">
    <name type="scientific">Candidatus Aramenus sulfurataquae</name>
    <dbReference type="NCBI Taxonomy" id="1326980"/>
    <lineage>
        <taxon>Archaea</taxon>
        <taxon>Thermoproteota</taxon>
        <taxon>Thermoprotei</taxon>
        <taxon>Sulfolobales</taxon>
        <taxon>Sulfolobaceae</taxon>
        <taxon>Candidatus Aramenus</taxon>
    </lineage>
</organism>
<dbReference type="PROSITE" id="PS00455">
    <property type="entry name" value="AMP_BINDING"/>
    <property type="match status" value="1"/>
</dbReference>
<dbReference type="InterPro" id="IPR020845">
    <property type="entry name" value="AMP-binding_CS"/>
</dbReference>
<dbReference type="InterPro" id="IPR025110">
    <property type="entry name" value="AMP-bd_C"/>
</dbReference>
<keyword evidence="3" id="KW-0547">Nucleotide-binding</keyword>
<dbReference type="PANTHER" id="PTHR24095:SF232">
    <property type="entry name" value="ACETYL-COENZYME A SYNTHETASE"/>
    <property type="match status" value="1"/>
</dbReference>
<keyword evidence="9" id="KW-1185">Reference proteome</keyword>
<dbReference type="Pfam" id="PF13193">
    <property type="entry name" value="AMP-binding_C"/>
    <property type="match status" value="1"/>
</dbReference>
<evidence type="ECO:0000256" key="4">
    <source>
        <dbReference type="ARBA" id="ARBA00022840"/>
    </source>
</evidence>
<dbReference type="SUPFAM" id="SSF56801">
    <property type="entry name" value="Acetyl-CoA synthetase-like"/>
    <property type="match status" value="1"/>
</dbReference>
<evidence type="ECO:0000313" key="9">
    <source>
        <dbReference type="Proteomes" id="UP000054284"/>
    </source>
</evidence>
<dbReference type="Pfam" id="PF00501">
    <property type="entry name" value="AMP-binding"/>
    <property type="match status" value="1"/>
</dbReference>
<protein>
    <submittedName>
        <fullName evidence="8">AMP-dependent synthetase and ligase</fullName>
    </submittedName>
</protein>
<comment type="similarity">
    <text evidence="1">Belongs to the ATP-dependent AMP-binding enzyme family.</text>
</comment>
<feature type="domain" description="Acetyl-coenzyme A synthetase N-terminal" evidence="7">
    <location>
        <begin position="3"/>
        <end position="51"/>
    </location>
</feature>
<evidence type="ECO:0000259" key="5">
    <source>
        <dbReference type="Pfam" id="PF00501"/>
    </source>
</evidence>
<evidence type="ECO:0000256" key="2">
    <source>
        <dbReference type="ARBA" id="ARBA00022598"/>
    </source>
</evidence>
<dbReference type="InterPro" id="IPR042099">
    <property type="entry name" value="ANL_N_sf"/>
</dbReference>
<dbReference type="Proteomes" id="UP000054284">
    <property type="component" value="Unassembled WGS sequence"/>
</dbReference>
<dbReference type="InterPro" id="IPR045851">
    <property type="entry name" value="AMP-bd_C_sf"/>
</dbReference>
<gene>
    <name evidence="8" type="ORF">ASUL_07664</name>
</gene>
<keyword evidence="4" id="KW-0067">ATP-binding</keyword>
<accession>W7KKS7</accession>
<feature type="domain" description="AMP-binding enzyme C-terminal" evidence="6">
    <location>
        <begin position="443"/>
        <end position="514"/>
    </location>
</feature>
<dbReference type="Pfam" id="PF16177">
    <property type="entry name" value="ACAS_N"/>
    <property type="match status" value="1"/>
</dbReference>
<comment type="caution">
    <text evidence="8">The sequence shown here is derived from an EMBL/GenBank/DDBJ whole genome shotgun (WGS) entry which is preliminary data.</text>
</comment>
<evidence type="ECO:0000259" key="7">
    <source>
        <dbReference type="Pfam" id="PF16177"/>
    </source>
</evidence>
<dbReference type="GO" id="GO:0006085">
    <property type="term" value="P:acetyl-CoA biosynthetic process"/>
    <property type="evidence" value="ECO:0007669"/>
    <property type="project" value="TreeGrafter"/>
</dbReference>
<dbReference type="Gene3D" id="3.30.300.30">
    <property type="match status" value="1"/>
</dbReference>